<dbReference type="CDD" id="cd06530">
    <property type="entry name" value="S26_SPase_I"/>
    <property type="match status" value="1"/>
</dbReference>
<evidence type="ECO:0000256" key="6">
    <source>
        <dbReference type="ARBA" id="ARBA00023136"/>
    </source>
</evidence>
<dbReference type="Proteomes" id="UP001362899">
    <property type="component" value="Unassembled WGS sequence"/>
</dbReference>
<organism evidence="9 10">
    <name type="scientific">Starmerella bacillaris</name>
    <name type="common">Yeast</name>
    <name type="synonym">Candida zemplinina</name>
    <dbReference type="NCBI Taxonomy" id="1247836"/>
    <lineage>
        <taxon>Eukaryota</taxon>
        <taxon>Fungi</taxon>
        <taxon>Dikarya</taxon>
        <taxon>Ascomycota</taxon>
        <taxon>Saccharomycotina</taxon>
        <taxon>Dipodascomycetes</taxon>
        <taxon>Dipodascales</taxon>
        <taxon>Trichomonascaceae</taxon>
        <taxon>Starmerella</taxon>
    </lineage>
</organism>
<keyword evidence="7" id="KW-0732">Signal</keyword>
<evidence type="ECO:0000313" key="9">
    <source>
        <dbReference type="EMBL" id="GMM53070.1"/>
    </source>
</evidence>
<sequence length="162" mass="18095">MHASLKTALFTLSWVPVFISVQQVCGQLIWIQGRSMQPSLNPDSSLGTRDLLLIQKYGLRRADSFSKGDVVILHSPIDPEKILVKRITALQNETVKPRSSSYPKKQLKIPPNHLWIEGDSIHSVDSNSFGPVSSGLVVGKARWIVYPFNRYGPIPSKSLDME</sequence>
<keyword evidence="3" id="KW-0812">Transmembrane</keyword>
<dbReference type="PANTHER" id="PTHR46041:SF2">
    <property type="entry name" value="MITOCHONDRIAL INNER MEMBRANE PROTEASE SUBUNIT 2"/>
    <property type="match status" value="1"/>
</dbReference>
<dbReference type="InterPro" id="IPR036286">
    <property type="entry name" value="LexA/Signal_pep-like_sf"/>
</dbReference>
<keyword evidence="2" id="KW-0645">Protease</keyword>
<dbReference type="AlphaFoldDB" id="A0AAV5RNR5"/>
<evidence type="ECO:0000259" key="8">
    <source>
        <dbReference type="Pfam" id="PF10502"/>
    </source>
</evidence>
<evidence type="ECO:0000256" key="7">
    <source>
        <dbReference type="SAM" id="SignalP"/>
    </source>
</evidence>
<dbReference type="GO" id="GO:0006465">
    <property type="term" value="P:signal peptide processing"/>
    <property type="evidence" value="ECO:0007669"/>
    <property type="project" value="InterPro"/>
</dbReference>
<comment type="subcellular location">
    <subcellularLocation>
        <location evidence="1">Membrane</location>
        <topology evidence="1">Single-pass membrane protein</topology>
    </subcellularLocation>
</comment>
<evidence type="ECO:0000256" key="1">
    <source>
        <dbReference type="ARBA" id="ARBA00004167"/>
    </source>
</evidence>
<feature type="signal peptide" evidence="7">
    <location>
        <begin position="1"/>
        <end position="26"/>
    </location>
</feature>
<dbReference type="EMBL" id="BTGC01000008">
    <property type="protein sequence ID" value="GMM53070.1"/>
    <property type="molecule type" value="Genomic_DNA"/>
</dbReference>
<evidence type="ECO:0000256" key="3">
    <source>
        <dbReference type="ARBA" id="ARBA00022692"/>
    </source>
</evidence>
<dbReference type="GO" id="GO:0006627">
    <property type="term" value="P:protein processing involved in protein targeting to mitochondrion"/>
    <property type="evidence" value="ECO:0007669"/>
    <property type="project" value="InterPro"/>
</dbReference>
<keyword evidence="4" id="KW-0378">Hydrolase</keyword>
<accession>A0AAV5RNR5</accession>
<keyword evidence="5" id="KW-1133">Transmembrane helix</keyword>
<evidence type="ECO:0000256" key="4">
    <source>
        <dbReference type="ARBA" id="ARBA00022801"/>
    </source>
</evidence>
<dbReference type="SUPFAM" id="SSF51306">
    <property type="entry name" value="LexA/Signal peptidase"/>
    <property type="match status" value="1"/>
</dbReference>
<evidence type="ECO:0000256" key="2">
    <source>
        <dbReference type="ARBA" id="ARBA00022670"/>
    </source>
</evidence>
<dbReference type="PANTHER" id="PTHR46041">
    <property type="entry name" value="MITOCHONDRIAL INNER MEMBRANE PROTEASE SUBUNIT 2"/>
    <property type="match status" value="1"/>
</dbReference>
<dbReference type="GO" id="GO:0004252">
    <property type="term" value="F:serine-type endopeptidase activity"/>
    <property type="evidence" value="ECO:0007669"/>
    <property type="project" value="InterPro"/>
</dbReference>
<dbReference type="Gene3D" id="2.10.109.10">
    <property type="entry name" value="Umud Fragment, subunit A"/>
    <property type="match status" value="1"/>
</dbReference>
<protein>
    <submittedName>
        <fullName evidence="9">Endopeptidase catalytic subunit</fullName>
    </submittedName>
</protein>
<keyword evidence="6" id="KW-0472">Membrane</keyword>
<gene>
    <name evidence="9" type="ORF">DASB73_040330</name>
</gene>
<dbReference type="GO" id="GO:0042720">
    <property type="term" value="C:mitochondrial inner membrane peptidase complex"/>
    <property type="evidence" value="ECO:0007669"/>
    <property type="project" value="InterPro"/>
</dbReference>
<name>A0AAV5RNR5_STABA</name>
<feature type="domain" description="Peptidase S26" evidence="8">
    <location>
        <begin position="8"/>
        <end position="96"/>
    </location>
</feature>
<proteinExistence type="predicted"/>
<feature type="chain" id="PRO_5043528973" evidence="7">
    <location>
        <begin position="27"/>
        <end position="162"/>
    </location>
</feature>
<keyword evidence="10" id="KW-1185">Reference proteome</keyword>
<evidence type="ECO:0000313" key="10">
    <source>
        <dbReference type="Proteomes" id="UP001362899"/>
    </source>
</evidence>
<dbReference type="InterPro" id="IPR019533">
    <property type="entry name" value="Peptidase_S26"/>
</dbReference>
<comment type="caution">
    <text evidence="9">The sequence shown here is derived from an EMBL/GenBank/DDBJ whole genome shotgun (WGS) entry which is preliminary data.</text>
</comment>
<feature type="domain" description="Peptidase S26" evidence="8">
    <location>
        <begin position="103"/>
        <end position="146"/>
    </location>
</feature>
<dbReference type="InterPro" id="IPR037730">
    <property type="entry name" value="IMP2"/>
</dbReference>
<reference evidence="9 10" key="1">
    <citation type="journal article" date="2023" name="Elife">
        <title>Identification of key yeast species and microbe-microbe interactions impacting larval growth of Drosophila in the wild.</title>
        <authorList>
            <person name="Mure A."/>
            <person name="Sugiura Y."/>
            <person name="Maeda R."/>
            <person name="Honda K."/>
            <person name="Sakurai N."/>
            <person name="Takahashi Y."/>
            <person name="Watada M."/>
            <person name="Katoh T."/>
            <person name="Gotoh A."/>
            <person name="Gotoh Y."/>
            <person name="Taniguchi I."/>
            <person name="Nakamura K."/>
            <person name="Hayashi T."/>
            <person name="Katayama T."/>
            <person name="Uemura T."/>
            <person name="Hattori Y."/>
        </authorList>
    </citation>
    <scope>NUCLEOTIDE SEQUENCE [LARGE SCALE GENOMIC DNA]</scope>
    <source>
        <strain evidence="9 10">SB-73</strain>
    </source>
</reference>
<evidence type="ECO:0000256" key="5">
    <source>
        <dbReference type="ARBA" id="ARBA00022989"/>
    </source>
</evidence>
<dbReference type="Pfam" id="PF10502">
    <property type="entry name" value="Peptidase_S26"/>
    <property type="match status" value="2"/>
</dbReference>